<reference evidence="1" key="1">
    <citation type="journal article" date="2020" name="mSystems">
        <title>Genome- and Community-Level Interaction Insights into Carbon Utilization and Element Cycling Functions of Hydrothermarchaeota in Hydrothermal Sediment.</title>
        <authorList>
            <person name="Zhou Z."/>
            <person name="Liu Y."/>
            <person name="Xu W."/>
            <person name="Pan J."/>
            <person name="Luo Z.H."/>
            <person name="Li M."/>
        </authorList>
    </citation>
    <scope>NUCLEOTIDE SEQUENCE [LARGE SCALE GENOMIC DNA]</scope>
    <source>
        <strain evidence="1">SpSt-1116</strain>
    </source>
</reference>
<dbReference type="AlphaFoldDB" id="A0A7J3ZKC6"/>
<dbReference type="EMBL" id="DRZC01000048">
    <property type="protein sequence ID" value="HHQ80499.1"/>
    <property type="molecule type" value="Genomic_DNA"/>
</dbReference>
<accession>A0A7J3ZKC6</accession>
<proteinExistence type="predicted"/>
<sequence length="110" mass="12442">MGGTLSFKPEEWNSMRVVARYLSFFTREGVYRFVDGLGDALSEAQRVQFLREALRALRAREQPVPPQEDVERVVSLLLDRRRGREAGSIIASLALASYPLEEEGEREGEG</sequence>
<evidence type="ECO:0000313" key="1">
    <source>
        <dbReference type="EMBL" id="HHQ80499.1"/>
    </source>
</evidence>
<protein>
    <submittedName>
        <fullName evidence="1">Uncharacterized protein</fullName>
    </submittedName>
</protein>
<organism evidence="1">
    <name type="scientific">Fervidicoccus fontis</name>
    <dbReference type="NCBI Taxonomy" id="683846"/>
    <lineage>
        <taxon>Archaea</taxon>
        <taxon>Thermoproteota</taxon>
        <taxon>Thermoprotei</taxon>
        <taxon>Fervidicoccales</taxon>
        <taxon>Fervidicoccaceae</taxon>
        <taxon>Fervidicoccus</taxon>
    </lineage>
</organism>
<comment type="caution">
    <text evidence="1">The sequence shown here is derived from an EMBL/GenBank/DDBJ whole genome shotgun (WGS) entry which is preliminary data.</text>
</comment>
<name>A0A7J3ZKC6_9CREN</name>
<gene>
    <name evidence="1" type="ORF">ENM78_03465</name>
</gene>